<evidence type="ECO:0000256" key="1">
    <source>
        <dbReference type="ARBA" id="ARBA00010062"/>
    </source>
</evidence>
<feature type="domain" description="Leucine-binding protein" evidence="5">
    <location>
        <begin position="26"/>
        <end position="361"/>
    </location>
</feature>
<dbReference type="PANTHER" id="PTHR30483">
    <property type="entry name" value="LEUCINE-SPECIFIC-BINDING PROTEIN"/>
    <property type="match status" value="1"/>
</dbReference>
<keyword evidence="3" id="KW-0813">Transport</keyword>
<reference evidence="6 7" key="1">
    <citation type="submission" date="2020-07" db="EMBL/GenBank/DDBJ databases">
        <title>Pseudogemmobacter sp. nov., isolated from poultry manure in Taiwan.</title>
        <authorList>
            <person name="Lin S.-Y."/>
            <person name="Tang Y.-S."/>
            <person name="Young C.-C."/>
        </authorList>
    </citation>
    <scope>NUCLEOTIDE SEQUENCE [LARGE SCALE GENOMIC DNA]</scope>
    <source>
        <strain evidence="6 7">CC-YST710</strain>
    </source>
</reference>
<dbReference type="Pfam" id="PF13458">
    <property type="entry name" value="Peripla_BP_6"/>
    <property type="match status" value="1"/>
</dbReference>
<feature type="chain" id="PRO_5045247241" evidence="4">
    <location>
        <begin position="21"/>
        <end position="397"/>
    </location>
</feature>
<dbReference type="Proteomes" id="UP001198571">
    <property type="component" value="Unassembled WGS sequence"/>
</dbReference>
<keyword evidence="7" id="KW-1185">Reference proteome</keyword>
<evidence type="ECO:0000259" key="5">
    <source>
        <dbReference type="Pfam" id="PF13458"/>
    </source>
</evidence>
<dbReference type="SUPFAM" id="SSF53822">
    <property type="entry name" value="Periplasmic binding protein-like I"/>
    <property type="match status" value="1"/>
</dbReference>
<dbReference type="InterPro" id="IPR028081">
    <property type="entry name" value="Leu-bd"/>
</dbReference>
<proteinExistence type="inferred from homology"/>
<protein>
    <submittedName>
        <fullName evidence="6">ABC transporter substrate-binding protein</fullName>
    </submittedName>
</protein>
<dbReference type="EMBL" id="JACDXX010000010">
    <property type="protein sequence ID" value="MCB5410774.1"/>
    <property type="molecule type" value="Genomic_DNA"/>
</dbReference>
<comment type="caution">
    <text evidence="6">The sequence shown here is derived from an EMBL/GenBank/DDBJ whole genome shotgun (WGS) entry which is preliminary data.</text>
</comment>
<dbReference type="InterPro" id="IPR028082">
    <property type="entry name" value="Peripla_BP_I"/>
</dbReference>
<evidence type="ECO:0000313" key="6">
    <source>
        <dbReference type="EMBL" id="MCB5410774.1"/>
    </source>
</evidence>
<evidence type="ECO:0000256" key="4">
    <source>
        <dbReference type="SAM" id="SignalP"/>
    </source>
</evidence>
<dbReference type="RefSeq" id="WP_226935969.1">
    <property type="nucleotide sequence ID" value="NZ_JACDXX010000010.1"/>
</dbReference>
<dbReference type="PANTHER" id="PTHR30483:SF6">
    <property type="entry name" value="PERIPLASMIC BINDING PROTEIN OF ABC TRANSPORTER FOR NATURAL AMINO ACIDS"/>
    <property type="match status" value="1"/>
</dbReference>
<feature type="signal peptide" evidence="4">
    <location>
        <begin position="1"/>
        <end position="20"/>
    </location>
</feature>
<evidence type="ECO:0000256" key="3">
    <source>
        <dbReference type="ARBA" id="ARBA00022970"/>
    </source>
</evidence>
<evidence type="ECO:0000256" key="2">
    <source>
        <dbReference type="ARBA" id="ARBA00022729"/>
    </source>
</evidence>
<gene>
    <name evidence="6" type="ORF">H0485_12295</name>
</gene>
<dbReference type="InterPro" id="IPR051010">
    <property type="entry name" value="BCAA_transport"/>
</dbReference>
<dbReference type="Gene3D" id="3.40.50.2300">
    <property type="match status" value="2"/>
</dbReference>
<organism evidence="6 7">
    <name type="scientific">Pseudogemmobacter faecipullorum</name>
    <dbReference type="NCBI Taxonomy" id="2755041"/>
    <lineage>
        <taxon>Bacteria</taxon>
        <taxon>Pseudomonadati</taxon>
        <taxon>Pseudomonadota</taxon>
        <taxon>Alphaproteobacteria</taxon>
        <taxon>Rhodobacterales</taxon>
        <taxon>Paracoccaceae</taxon>
        <taxon>Pseudogemmobacter</taxon>
    </lineage>
</organism>
<sequence length="397" mass="42208">MKTFASSLALMAAGATMAHADISADTVKIGVLTDQSGVFSSLAGTGSIVAAEMAIADFGDRLGKPVELVSADHQNKADIGTQIARRWYDVENVDLIVDVPNSSVVLAVQELAREKDKALIVSGAGTASLTNENCSPNGIHWTWDTYAVAVSTGKAMVEQGGDKWFFLTADYAFGHTMQKDVTAVVESAGGAVVGSAIAPLNTADFSTYLLQAPSVGANVIALANGGTDTINSLKQAQEFGLNQQSKLAGLAIFLTDVHSMGLEAAQGLFLTTGFYWDRTDESRAWSQRFFEKHGAMPTMSQAGVYSAVTHYLNAVAEIGDDSAKPVIAQMKATPVNDFFATDGVIREDGRMVHDMYLAQVKSPAESKGAWDYYNILSTVPGDQAFRPLDQSECPLVK</sequence>
<comment type="similarity">
    <text evidence="1">Belongs to the leucine-binding protein family.</text>
</comment>
<name>A0ABS8CN17_9RHOB</name>
<dbReference type="CDD" id="cd06327">
    <property type="entry name" value="PBP1_SBP-like"/>
    <property type="match status" value="1"/>
</dbReference>
<evidence type="ECO:0000313" key="7">
    <source>
        <dbReference type="Proteomes" id="UP001198571"/>
    </source>
</evidence>
<keyword evidence="3" id="KW-0029">Amino-acid transport</keyword>
<accession>A0ABS8CN17</accession>
<keyword evidence="2 4" id="KW-0732">Signal</keyword>